<accession>A0A2P2Q078</accession>
<protein>
    <submittedName>
        <fullName evidence="1">Uncharacterized protein</fullName>
    </submittedName>
</protein>
<dbReference type="AlphaFoldDB" id="A0A2P2Q078"/>
<proteinExistence type="predicted"/>
<evidence type="ECO:0000313" key="1">
    <source>
        <dbReference type="EMBL" id="MBX60377.1"/>
    </source>
</evidence>
<reference evidence="1" key="1">
    <citation type="submission" date="2018-02" db="EMBL/GenBank/DDBJ databases">
        <title>Rhizophora mucronata_Transcriptome.</title>
        <authorList>
            <person name="Meera S.P."/>
            <person name="Sreeshan A."/>
            <person name="Augustine A."/>
        </authorList>
    </citation>
    <scope>NUCLEOTIDE SEQUENCE</scope>
    <source>
        <tissue evidence="1">Leaf</tissue>
    </source>
</reference>
<organism evidence="1">
    <name type="scientific">Rhizophora mucronata</name>
    <name type="common">Asiatic mangrove</name>
    <dbReference type="NCBI Taxonomy" id="61149"/>
    <lineage>
        <taxon>Eukaryota</taxon>
        <taxon>Viridiplantae</taxon>
        <taxon>Streptophyta</taxon>
        <taxon>Embryophyta</taxon>
        <taxon>Tracheophyta</taxon>
        <taxon>Spermatophyta</taxon>
        <taxon>Magnoliopsida</taxon>
        <taxon>eudicotyledons</taxon>
        <taxon>Gunneridae</taxon>
        <taxon>Pentapetalae</taxon>
        <taxon>rosids</taxon>
        <taxon>fabids</taxon>
        <taxon>Malpighiales</taxon>
        <taxon>Rhizophoraceae</taxon>
        <taxon>Rhizophora</taxon>
    </lineage>
</organism>
<dbReference type="EMBL" id="GGEC01079893">
    <property type="protein sequence ID" value="MBX60377.1"/>
    <property type="molecule type" value="Transcribed_RNA"/>
</dbReference>
<sequence>MVDNLEQAYFTTCISNFFDDIGPSANIPSQRTQINDRNVGSVWSRRWRSL</sequence>
<name>A0A2P2Q078_RHIMU</name>